<evidence type="ECO:0000313" key="2">
    <source>
        <dbReference type="EMBL" id="KAJ7739534.1"/>
    </source>
</evidence>
<comment type="caution">
    <text evidence="2">The sequence shown here is derived from an EMBL/GenBank/DDBJ whole genome shotgun (WGS) entry which is preliminary data.</text>
</comment>
<keyword evidence="3" id="KW-1185">Reference proteome</keyword>
<feature type="compositionally biased region" description="Basic and acidic residues" evidence="1">
    <location>
        <begin position="549"/>
        <end position="563"/>
    </location>
</feature>
<gene>
    <name evidence="2" type="ORF">B0H16DRAFT_1465191</name>
</gene>
<feature type="region of interest" description="Disordered" evidence="1">
    <location>
        <begin position="549"/>
        <end position="575"/>
    </location>
</feature>
<evidence type="ECO:0000256" key="1">
    <source>
        <dbReference type="SAM" id="MobiDB-lite"/>
    </source>
</evidence>
<dbReference type="AlphaFoldDB" id="A0AAD7IDE8"/>
<dbReference type="Proteomes" id="UP001215598">
    <property type="component" value="Unassembled WGS sequence"/>
</dbReference>
<organism evidence="2 3">
    <name type="scientific">Mycena metata</name>
    <dbReference type="NCBI Taxonomy" id="1033252"/>
    <lineage>
        <taxon>Eukaryota</taxon>
        <taxon>Fungi</taxon>
        <taxon>Dikarya</taxon>
        <taxon>Basidiomycota</taxon>
        <taxon>Agaricomycotina</taxon>
        <taxon>Agaricomycetes</taxon>
        <taxon>Agaricomycetidae</taxon>
        <taxon>Agaricales</taxon>
        <taxon>Marasmiineae</taxon>
        <taxon>Mycenaceae</taxon>
        <taxon>Mycena</taxon>
    </lineage>
</organism>
<protein>
    <submittedName>
        <fullName evidence="2">Uncharacterized protein</fullName>
    </submittedName>
</protein>
<feature type="region of interest" description="Disordered" evidence="1">
    <location>
        <begin position="200"/>
        <end position="229"/>
    </location>
</feature>
<feature type="compositionally biased region" description="Polar residues" evidence="1">
    <location>
        <begin position="1"/>
        <end position="10"/>
    </location>
</feature>
<reference evidence="2" key="1">
    <citation type="submission" date="2023-03" db="EMBL/GenBank/DDBJ databases">
        <title>Massive genome expansion in bonnet fungi (Mycena s.s.) driven by repeated elements and novel gene families across ecological guilds.</title>
        <authorList>
            <consortium name="Lawrence Berkeley National Laboratory"/>
            <person name="Harder C.B."/>
            <person name="Miyauchi S."/>
            <person name="Viragh M."/>
            <person name="Kuo A."/>
            <person name="Thoen E."/>
            <person name="Andreopoulos B."/>
            <person name="Lu D."/>
            <person name="Skrede I."/>
            <person name="Drula E."/>
            <person name="Henrissat B."/>
            <person name="Morin E."/>
            <person name="Kohler A."/>
            <person name="Barry K."/>
            <person name="LaButti K."/>
            <person name="Morin E."/>
            <person name="Salamov A."/>
            <person name="Lipzen A."/>
            <person name="Mereny Z."/>
            <person name="Hegedus B."/>
            <person name="Baldrian P."/>
            <person name="Stursova M."/>
            <person name="Weitz H."/>
            <person name="Taylor A."/>
            <person name="Grigoriev I.V."/>
            <person name="Nagy L.G."/>
            <person name="Martin F."/>
            <person name="Kauserud H."/>
        </authorList>
    </citation>
    <scope>NUCLEOTIDE SEQUENCE</scope>
    <source>
        <strain evidence="2">CBHHK182m</strain>
    </source>
</reference>
<feature type="region of interest" description="Disordered" evidence="1">
    <location>
        <begin position="1"/>
        <end position="101"/>
    </location>
</feature>
<proteinExistence type="predicted"/>
<sequence length="635" mass="69098">MTIQIPSSTVLAKVKQGDNKKRPASPELSMEVDDDPPWPDEEDDDELSDSDFHDSGEVDSLPVSTSSFQGASRAPQTHDAGRPSTATAEGEADVARMEVDPPGSLAGTSTYALNEALNYRAVLVHWTRRPAHRIDWSWLMLSTEQPNLSADMEVSVGNMLATLYPTSVNKSQYTPAASTQGLDDMARNQPRLIQTDTSHLLPGEFTSAPPSGQPPAPVDPKEDPFSKRGAHGLNVITRDQPPAIHTETSHLIRPAAVSAALGTARWDPPSDSPTHGFNDIARDQPLISQSHTSHRIPAEFTTAPPSGQISASVFRRENPPPKNMAQGFNDVARDEPLAIQGQTLYRLPVEAASVPPEGQTVQVHRRGDPSNVPYQVATSAAGGKTIPGDRWGDPSNAPYQVPAVHTESRDGYISSGASTRTLTNSDVAVQNQHLQSTDGVRYSTLNIVQTDRDSTVPAHNSNISAGARGLMTRRPPRPLREPRGGVGNRHVPYPHQQSIPSLMIQRPVEMPKPSNDASEWLHNFNRYPSPRPPPAGAVPNIVVTLAEPDIRRSPSRPFEESTEHPSPAPTAHTDCSSCMKQSHYLYYTTPYDMYSISAMTECMPRSIQKLLRIISMNMLQRLRSRIGPGALGALT</sequence>
<name>A0AAD7IDE8_9AGAR</name>
<accession>A0AAD7IDE8</accession>
<evidence type="ECO:0000313" key="3">
    <source>
        <dbReference type="Proteomes" id="UP001215598"/>
    </source>
</evidence>
<dbReference type="EMBL" id="JARKIB010000106">
    <property type="protein sequence ID" value="KAJ7739534.1"/>
    <property type="molecule type" value="Genomic_DNA"/>
</dbReference>
<feature type="compositionally biased region" description="Acidic residues" evidence="1">
    <location>
        <begin position="30"/>
        <end position="49"/>
    </location>
</feature>
<feature type="region of interest" description="Disordered" evidence="1">
    <location>
        <begin position="468"/>
        <end position="495"/>
    </location>
</feature>